<dbReference type="Pfam" id="PF09580">
    <property type="entry name" value="Spore_YhcN_YlaJ"/>
    <property type="match status" value="1"/>
</dbReference>
<dbReference type="EMBL" id="CP002207">
    <property type="protein sequence ID" value="ADP33719.1"/>
    <property type="molecule type" value="Genomic_DNA"/>
</dbReference>
<dbReference type="InterPro" id="IPR019076">
    <property type="entry name" value="Spore_lipoprot_YhcN/YlaJ-like"/>
</dbReference>
<keyword evidence="4" id="KW-1185">Reference proteome</keyword>
<evidence type="ECO:0000256" key="1">
    <source>
        <dbReference type="SAM" id="MobiDB-lite"/>
    </source>
</evidence>
<feature type="region of interest" description="Disordered" evidence="1">
    <location>
        <begin position="173"/>
        <end position="212"/>
    </location>
</feature>
<feature type="signal peptide" evidence="2">
    <location>
        <begin position="1"/>
        <end position="21"/>
    </location>
</feature>
<evidence type="ECO:0000313" key="3">
    <source>
        <dbReference type="EMBL" id="ADP33719.1"/>
    </source>
</evidence>
<feature type="compositionally biased region" description="Polar residues" evidence="1">
    <location>
        <begin position="201"/>
        <end position="212"/>
    </location>
</feature>
<reference evidence="3 4" key="1">
    <citation type="journal article" date="2011" name="Front. Microbiol.">
        <title>Genomic signatures of strain selection and enhancement in Bacillus atrophaeus var. globigii, a historical biowarfare simulant.</title>
        <authorList>
            <person name="Gibbons H.S."/>
            <person name="Broomall S.M."/>
            <person name="McNew L.A."/>
            <person name="Daligault H."/>
            <person name="Chapman C."/>
            <person name="Bruce D."/>
            <person name="Karavis M."/>
            <person name="Krepps M."/>
            <person name="McGregor P.A."/>
            <person name="Hong C."/>
            <person name="Park K.H."/>
            <person name="Akmal A."/>
            <person name="Feldman A."/>
            <person name="Lin J.S."/>
            <person name="Chang W.E."/>
            <person name="Higgs B.W."/>
            <person name="Demirev P."/>
            <person name="Lindquist J."/>
            <person name="Liem A."/>
            <person name="Fochler E."/>
            <person name="Read T.D."/>
            <person name="Tapia R."/>
            <person name="Johnson S."/>
            <person name="Bishop-Lilly K.A."/>
            <person name="Detter C."/>
            <person name="Han C."/>
            <person name="Sozhamannan S."/>
            <person name="Rosenzweig C.N."/>
            <person name="Skowronski E.W."/>
        </authorList>
    </citation>
    <scope>NUCLEOTIDE SEQUENCE [LARGE SCALE GENOMIC DNA]</scope>
    <source>
        <strain evidence="3 4">1942</strain>
    </source>
</reference>
<organism evidence="3 4">
    <name type="scientific">Bacillus atrophaeus (strain 1942)</name>
    <dbReference type="NCBI Taxonomy" id="720555"/>
    <lineage>
        <taxon>Bacteria</taxon>
        <taxon>Bacillati</taxon>
        <taxon>Bacillota</taxon>
        <taxon>Bacilli</taxon>
        <taxon>Bacillales</taxon>
        <taxon>Bacillaceae</taxon>
        <taxon>Bacillus</taxon>
    </lineage>
</organism>
<dbReference type="Proteomes" id="UP000006867">
    <property type="component" value="Chromosome"/>
</dbReference>
<gene>
    <name evidence="3" type="ordered locus">BATR1942_13985</name>
</gene>
<sequence length="212" mass="23548">MKHTAYIVCLLAGLLTGCTGAETNDAQRDIKTDKEIGGKTISVSDRKESFNQDNKNGQFGYVRYQANSMPDDTQTKVPTIDREKTAHVISSLTVQLPHVQDAATLVTDKEALVVYQTNSKRREQTADQVKKTAASVIPRYYHVYISDNPNLVQSIENYSRLRSDSRDISDIMADTIQEMKKSPQGGPVSEDENANGETDQDQAQGPLQTNHK</sequence>
<dbReference type="RefSeq" id="WP_003327087.1">
    <property type="nucleotide sequence ID" value="NC_014639.1"/>
</dbReference>
<dbReference type="PROSITE" id="PS51257">
    <property type="entry name" value="PROKAR_LIPOPROTEIN"/>
    <property type="match status" value="1"/>
</dbReference>
<evidence type="ECO:0000313" key="4">
    <source>
        <dbReference type="Proteomes" id="UP000006867"/>
    </source>
</evidence>
<evidence type="ECO:0000256" key="2">
    <source>
        <dbReference type="SAM" id="SignalP"/>
    </source>
</evidence>
<proteinExistence type="predicted"/>
<keyword evidence="3" id="KW-0449">Lipoprotein</keyword>
<keyword evidence="2" id="KW-0732">Signal</keyword>
<name>A0ABM5M0W3_BACA1</name>
<feature type="compositionally biased region" description="Acidic residues" evidence="1">
    <location>
        <begin position="189"/>
        <end position="200"/>
    </location>
</feature>
<accession>A0ABM5M0W3</accession>
<protein>
    <submittedName>
        <fullName evidence="3">Lipoprotein</fullName>
    </submittedName>
</protein>
<feature type="chain" id="PRO_5047276322" evidence="2">
    <location>
        <begin position="22"/>
        <end position="212"/>
    </location>
</feature>